<dbReference type="Proteomes" id="UP000037122">
    <property type="component" value="Unassembled WGS sequence"/>
</dbReference>
<gene>
    <name evidence="1" type="ORF">QG37_03020</name>
</gene>
<proteinExistence type="predicted"/>
<dbReference type="VEuPathDB" id="FungiDB:QG37_03020"/>
<evidence type="ECO:0000313" key="1">
    <source>
        <dbReference type="EMBL" id="KNE00072.1"/>
    </source>
</evidence>
<name>A0A0L0P142_CANAR</name>
<accession>A0A0L0P142</accession>
<comment type="caution">
    <text evidence="1">The sequence shown here is derived from an EMBL/GenBank/DDBJ whole genome shotgun (WGS) entry which is preliminary data.</text>
</comment>
<protein>
    <submittedName>
        <fullName evidence="1">Uncharacterized protein</fullName>
    </submittedName>
</protein>
<sequence length="47" mass="5429">MDLGIEEVSSELQRMRNLEDMGLFSFNKRVVTLEENEIQLQARQCAG</sequence>
<organism evidence="1 2">
    <name type="scientific">Candidozyma auris</name>
    <name type="common">Yeast</name>
    <name type="synonym">Candida auris</name>
    <dbReference type="NCBI Taxonomy" id="498019"/>
    <lineage>
        <taxon>Eukaryota</taxon>
        <taxon>Fungi</taxon>
        <taxon>Dikarya</taxon>
        <taxon>Ascomycota</taxon>
        <taxon>Saccharomycotina</taxon>
        <taxon>Pichiomycetes</taxon>
        <taxon>Metschnikowiaceae</taxon>
        <taxon>Candidozyma</taxon>
    </lineage>
</organism>
<dbReference type="EMBL" id="LGST01000020">
    <property type="protein sequence ID" value="KNE00072.1"/>
    <property type="molecule type" value="Genomic_DNA"/>
</dbReference>
<dbReference type="AlphaFoldDB" id="A0A0L0P142"/>
<evidence type="ECO:0000313" key="2">
    <source>
        <dbReference type="Proteomes" id="UP000037122"/>
    </source>
</evidence>
<reference evidence="2" key="1">
    <citation type="journal article" date="2015" name="BMC Genomics">
        <title>Draft genome of a commonly misdiagnosed multidrug resistant pathogen Candida auris.</title>
        <authorList>
            <person name="Chatterjee S."/>
            <person name="Alampalli S.V."/>
            <person name="Nageshan R.K."/>
            <person name="Chettiar S.T."/>
            <person name="Joshi S."/>
            <person name="Tatu U.S."/>
        </authorList>
    </citation>
    <scope>NUCLEOTIDE SEQUENCE [LARGE SCALE GENOMIC DNA]</scope>
    <source>
        <strain evidence="2">6684</strain>
    </source>
</reference>